<dbReference type="PANTHER" id="PTHR12608">
    <property type="entry name" value="TRANSMEMBRANE PROTEIN HTP-1 RELATED"/>
    <property type="match status" value="1"/>
</dbReference>
<dbReference type="GO" id="GO:0046873">
    <property type="term" value="F:metal ion transmembrane transporter activity"/>
    <property type="evidence" value="ECO:0007669"/>
    <property type="project" value="InterPro"/>
</dbReference>
<dbReference type="OrthoDB" id="9801356at2"/>
<feature type="transmembrane region" description="Helical" evidence="6">
    <location>
        <begin position="67"/>
        <end position="85"/>
    </location>
</feature>
<sequence length="190" mass="20470">MEALLTSTAVVALAEIGDKTQLLAIVLATRFRRPWPIIAGILVATLANHYLAALVGEQAASFLDGLWFRYLVAASFIVMAGWTLIPDSFDEDEEAKPSRFGPFLATAIAFFLVEMGDKTQLATIALGARFQSVIPVMTGTTLGMMIANVPAVFLGHEIIKRVPLATVRVIAALLFLAIGLWLLAQTAGWI</sequence>
<feature type="transmembrane region" description="Helical" evidence="6">
    <location>
        <begin position="133"/>
        <end position="153"/>
    </location>
</feature>
<gene>
    <name evidence="7" type="ORF">LK12_15005</name>
</gene>
<evidence type="ECO:0000256" key="2">
    <source>
        <dbReference type="ARBA" id="ARBA00009190"/>
    </source>
</evidence>
<keyword evidence="4 6" id="KW-1133">Transmembrane helix</keyword>
<dbReference type="Proteomes" id="UP000031057">
    <property type="component" value="Unassembled WGS sequence"/>
</dbReference>
<organism evidence="7 8">
    <name type="scientific">Novosphingobium malaysiense</name>
    <dbReference type="NCBI Taxonomy" id="1348853"/>
    <lineage>
        <taxon>Bacteria</taxon>
        <taxon>Pseudomonadati</taxon>
        <taxon>Pseudomonadota</taxon>
        <taxon>Alphaproteobacteria</taxon>
        <taxon>Sphingomonadales</taxon>
        <taxon>Sphingomonadaceae</taxon>
        <taxon>Novosphingobium</taxon>
    </lineage>
</organism>
<dbReference type="PANTHER" id="PTHR12608:SF1">
    <property type="entry name" value="TRANSMEMBRANE PROTEIN 165"/>
    <property type="match status" value="1"/>
</dbReference>
<accession>A0A0B1ZMY2</accession>
<keyword evidence="3 6" id="KW-0812">Transmembrane</keyword>
<comment type="caution">
    <text evidence="7">The sequence shown here is derived from an EMBL/GenBank/DDBJ whole genome shotgun (WGS) entry which is preliminary data.</text>
</comment>
<evidence type="ECO:0000256" key="6">
    <source>
        <dbReference type="RuleBase" id="RU365102"/>
    </source>
</evidence>
<evidence type="ECO:0000256" key="3">
    <source>
        <dbReference type="ARBA" id="ARBA00022692"/>
    </source>
</evidence>
<dbReference type="InterPro" id="IPR001727">
    <property type="entry name" value="GDT1-like"/>
</dbReference>
<reference evidence="7 8" key="1">
    <citation type="submission" date="2014-10" db="EMBL/GenBank/DDBJ databases">
        <title>Genome sequence of Novosphingobium malaysiense MUSC 273(T).</title>
        <authorList>
            <person name="Lee L.-H."/>
        </authorList>
    </citation>
    <scope>NUCLEOTIDE SEQUENCE [LARGE SCALE GENOMIC DNA]</scope>
    <source>
        <strain evidence="7 8">MUSC 273</strain>
    </source>
</reference>
<feature type="transmembrane region" description="Helical" evidence="6">
    <location>
        <begin position="34"/>
        <end position="55"/>
    </location>
</feature>
<feature type="transmembrane region" description="Helical" evidence="6">
    <location>
        <begin position="97"/>
        <end position="113"/>
    </location>
</feature>
<keyword evidence="5 6" id="KW-0472">Membrane</keyword>
<dbReference type="RefSeq" id="WP_039285756.1">
    <property type="nucleotide sequence ID" value="NZ_JTDI01000004.1"/>
</dbReference>
<evidence type="ECO:0000256" key="4">
    <source>
        <dbReference type="ARBA" id="ARBA00022989"/>
    </source>
</evidence>
<dbReference type="GO" id="GO:0016020">
    <property type="term" value="C:membrane"/>
    <property type="evidence" value="ECO:0007669"/>
    <property type="project" value="UniProtKB-SubCell"/>
</dbReference>
<proteinExistence type="inferred from homology"/>
<dbReference type="STRING" id="1348853.LK12_15005"/>
<dbReference type="AlphaFoldDB" id="A0A0B1ZMY2"/>
<keyword evidence="8" id="KW-1185">Reference proteome</keyword>
<evidence type="ECO:0000256" key="1">
    <source>
        <dbReference type="ARBA" id="ARBA00004141"/>
    </source>
</evidence>
<name>A0A0B1ZMY2_9SPHN</name>
<evidence type="ECO:0000313" key="7">
    <source>
        <dbReference type="EMBL" id="KHK90635.1"/>
    </source>
</evidence>
<protein>
    <recommendedName>
        <fullName evidence="6">GDT1 family protein</fullName>
    </recommendedName>
</protein>
<dbReference type="EMBL" id="JTDI01000004">
    <property type="protein sequence ID" value="KHK90635.1"/>
    <property type="molecule type" value="Genomic_DNA"/>
</dbReference>
<feature type="transmembrane region" description="Helical" evidence="6">
    <location>
        <begin position="165"/>
        <end position="184"/>
    </location>
</feature>
<comment type="similarity">
    <text evidence="2 6">Belongs to the GDT1 family.</text>
</comment>
<dbReference type="Pfam" id="PF01169">
    <property type="entry name" value="GDT1"/>
    <property type="match status" value="2"/>
</dbReference>
<evidence type="ECO:0000256" key="5">
    <source>
        <dbReference type="ARBA" id="ARBA00023136"/>
    </source>
</evidence>
<comment type="subcellular location">
    <subcellularLocation>
        <location evidence="1 6">Membrane</location>
        <topology evidence="1 6">Multi-pass membrane protein</topology>
    </subcellularLocation>
</comment>
<evidence type="ECO:0000313" key="8">
    <source>
        <dbReference type="Proteomes" id="UP000031057"/>
    </source>
</evidence>